<gene>
    <name evidence="4" type="ORF">OJ997_17475</name>
</gene>
<protein>
    <recommendedName>
        <fullName evidence="2">Anti-sigma factor antagonist</fullName>
    </recommendedName>
</protein>
<feature type="domain" description="STAS" evidence="3">
    <location>
        <begin position="7"/>
        <end position="114"/>
    </location>
</feature>
<dbReference type="PROSITE" id="PS50801">
    <property type="entry name" value="STAS"/>
    <property type="match status" value="1"/>
</dbReference>
<dbReference type="InterPro" id="IPR002645">
    <property type="entry name" value="STAS_dom"/>
</dbReference>
<organism evidence="4 5">
    <name type="scientific">Solirubrobacter phytolaccae</name>
    <dbReference type="NCBI Taxonomy" id="1404360"/>
    <lineage>
        <taxon>Bacteria</taxon>
        <taxon>Bacillati</taxon>
        <taxon>Actinomycetota</taxon>
        <taxon>Thermoleophilia</taxon>
        <taxon>Solirubrobacterales</taxon>
        <taxon>Solirubrobacteraceae</taxon>
        <taxon>Solirubrobacter</taxon>
    </lineage>
</organism>
<dbReference type="InterPro" id="IPR058548">
    <property type="entry name" value="MlaB-like_STAS"/>
</dbReference>
<dbReference type="GO" id="GO:0043856">
    <property type="term" value="F:anti-sigma factor antagonist activity"/>
    <property type="evidence" value="ECO:0007669"/>
    <property type="project" value="InterPro"/>
</dbReference>
<dbReference type="Pfam" id="PF13466">
    <property type="entry name" value="STAS_2"/>
    <property type="match status" value="1"/>
</dbReference>
<dbReference type="CDD" id="cd07043">
    <property type="entry name" value="STAS_anti-anti-sigma_factors"/>
    <property type="match status" value="1"/>
</dbReference>
<evidence type="ECO:0000313" key="4">
    <source>
        <dbReference type="EMBL" id="MDA0182100.1"/>
    </source>
</evidence>
<keyword evidence="5" id="KW-1185">Reference proteome</keyword>
<evidence type="ECO:0000313" key="5">
    <source>
        <dbReference type="Proteomes" id="UP001147653"/>
    </source>
</evidence>
<dbReference type="RefSeq" id="WP_270026460.1">
    <property type="nucleotide sequence ID" value="NZ_JAPDDP010000030.1"/>
</dbReference>
<dbReference type="Proteomes" id="UP001147653">
    <property type="component" value="Unassembled WGS sequence"/>
</dbReference>
<dbReference type="Gene3D" id="3.30.750.24">
    <property type="entry name" value="STAS domain"/>
    <property type="match status" value="1"/>
</dbReference>
<comment type="similarity">
    <text evidence="1 2">Belongs to the anti-sigma-factor antagonist family.</text>
</comment>
<sequence length="114" mass="12220">MSVNPLFQVRHERRDGGVVVIAGGEVDLATSPRLREALLDPEARAPSVVLDLREVTFIDSSGLGVIVGQQKRAKEHDERFAVAVGGAAAVQRILELSGLAKVLDIIADPSERLN</sequence>
<evidence type="ECO:0000256" key="2">
    <source>
        <dbReference type="RuleBase" id="RU003749"/>
    </source>
</evidence>
<reference evidence="4" key="1">
    <citation type="submission" date="2022-10" db="EMBL/GenBank/DDBJ databases">
        <title>The WGS of Solirubrobacter phytolaccae KCTC 29190.</title>
        <authorList>
            <person name="Jiang Z."/>
        </authorList>
    </citation>
    <scope>NUCLEOTIDE SEQUENCE</scope>
    <source>
        <strain evidence="4">KCTC 29190</strain>
    </source>
</reference>
<accession>A0A9X3NC41</accession>
<proteinExistence type="inferred from homology"/>
<dbReference type="SUPFAM" id="SSF52091">
    <property type="entry name" value="SpoIIaa-like"/>
    <property type="match status" value="1"/>
</dbReference>
<evidence type="ECO:0000256" key="1">
    <source>
        <dbReference type="ARBA" id="ARBA00009013"/>
    </source>
</evidence>
<dbReference type="InterPro" id="IPR036513">
    <property type="entry name" value="STAS_dom_sf"/>
</dbReference>
<evidence type="ECO:0000259" key="3">
    <source>
        <dbReference type="PROSITE" id="PS50801"/>
    </source>
</evidence>
<name>A0A9X3NC41_9ACTN</name>
<dbReference type="NCBIfam" id="TIGR00377">
    <property type="entry name" value="ant_ant_sig"/>
    <property type="match status" value="1"/>
</dbReference>
<dbReference type="InterPro" id="IPR003658">
    <property type="entry name" value="Anti-sigma_ant"/>
</dbReference>
<dbReference type="AlphaFoldDB" id="A0A9X3NC41"/>
<dbReference type="EMBL" id="JAPDDP010000030">
    <property type="protein sequence ID" value="MDA0182100.1"/>
    <property type="molecule type" value="Genomic_DNA"/>
</dbReference>
<dbReference type="PANTHER" id="PTHR33495">
    <property type="entry name" value="ANTI-SIGMA FACTOR ANTAGONIST TM_1081-RELATED-RELATED"/>
    <property type="match status" value="1"/>
</dbReference>
<dbReference type="PANTHER" id="PTHR33495:SF2">
    <property type="entry name" value="ANTI-SIGMA FACTOR ANTAGONIST TM_1081-RELATED"/>
    <property type="match status" value="1"/>
</dbReference>
<comment type="caution">
    <text evidence="4">The sequence shown here is derived from an EMBL/GenBank/DDBJ whole genome shotgun (WGS) entry which is preliminary data.</text>
</comment>